<keyword evidence="3" id="KW-1185">Reference proteome</keyword>
<comment type="caution">
    <text evidence="2">The sequence shown here is derived from an EMBL/GenBank/DDBJ whole genome shotgun (WGS) entry which is preliminary data.</text>
</comment>
<keyword evidence="1" id="KW-0472">Membrane</keyword>
<evidence type="ECO:0000313" key="2">
    <source>
        <dbReference type="EMBL" id="KAH0920274.1"/>
    </source>
</evidence>
<keyword evidence="1" id="KW-0812">Transmembrane</keyword>
<dbReference type="Proteomes" id="UP000824890">
    <property type="component" value="Unassembled WGS sequence"/>
</dbReference>
<keyword evidence="1" id="KW-1133">Transmembrane helix</keyword>
<sequence>MSVAHWLLVYPIFLINYSSNIYLRKKRASKRKLHKSWKKVERERVDPLLAPADGRRVSARAVAGDLVLPFKFILSAPPSSPLSNRLVIYHRSSPGDYDLNGGSVTGVKARSCGEDGVVMSSVSFPGDRGSISSVAAGSCFREEEASSDPRSPTLFPGRQGFYSSASSALGVLCYEVRGFDLLEELLNRSRRLSMVKIKRG</sequence>
<organism evidence="2 3">
    <name type="scientific">Brassica napus</name>
    <name type="common">Rape</name>
    <dbReference type="NCBI Taxonomy" id="3708"/>
    <lineage>
        <taxon>Eukaryota</taxon>
        <taxon>Viridiplantae</taxon>
        <taxon>Streptophyta</taxon>
        <taxon>Embryophyta</taxon>
        <taxon>Tracheophyta</taxon>
        <taxon>Spermatophyta</taxon>
        <taxon>Magnoliopsida</taxon>
        <taxon>eudicotyledons</taxon>
        <taxon>Gunneridae</taxon>
        <taxon>Pentapetalae</taxon>
        <taxon>rosids</taxon>
        <taxon>malvids</taxon>
        <taxon>Brassicales</taxon>
        <taxon>Brassicaceae</taxon>
        <taxon>Brassiceae</taxon>
        <taxon>Brassica</taxon>
    </lineage>
</organism>
<protein>
    <submittedName>
        <fullName evidence="2">Uncharacterized protein</fullName>
    </submittedName>
</protein>
<dbReference type="EMBL" id="JAGKQM010000007">
    <property type="protein sequence ID" value="KAH0920274.1"/>
    <property type="molecule type" value="Genomic_DNA"/>
</dbReference>
<reference evidence="2 3" key="1">
    <citation type="submission" date="2021-05" db="EMBL/GenBank/DDBJ databases">
        <title>Genome Assembly of Synthetic Allotetraploid Brassica napus Reveals Homoeologous Exchanges between Subgenomes.</title>
        <authorList>
            <person name="Davis J.T."/>
        </authorList>
    </citation>
    <scope>NUCLEOTIDE SEQUENCE [LARGE SCALE GENOMIC DNA]</scope>
    <source>
        <strain evidence="3">cv. Da-Ae</strain>
        <tissue evidence="2">Seedling</tissue>
    </source>
</reference>
<evidence type="ECO:0000256" key="1">
    <source>
        <dbReference type="SAM" id="Phobius"/>
    </source>
</evidence>
<feature type="transmembrane region" description="Helical" evidence="1">
    <location>
        <begin position="6"/>
        <end position="23"/>
    </location>
</feature>
<gene>
    <name evidence="2" type="ORF">HID58_027934</name>
</gene>
<evidence type="ECO:0000313" key="3">
    <source>
        <dbReference type="Proteomes" id="UP000824890"/>
    </source>
</evidence>
<name>A0ABQ8CT68_BRANA</name>
<proteinExistence type="predicted"/>
<accession>A0ABQ8CT68</accession>